<evidence type="ECO:0000313" key="2">
    <source>
        <dbReference type="EMBL" id="KAG5179088.1"/>
    </source>
</evidence>
<name>A0A835YYU3_9STRA</name>
<accession>A0A835YYU3</accession>
<dbReference type="EMBL" id="JAFCMP010000501">
    <property type="protein sequence ID" value="KAG5179088.1"/>
    <property type="molecule type" value="Genomic_DNA"/>
</dbReference>
<feature type="region of interest" description="Disordered" evidence="1">
    <location>
        <begin position="1"/>
        <end position="50"/>
    </location>
</feature>
<evidence type="ECO:0000313" key="3">
    <source>
        <dbReference type="Proteomes" id="UP000664859"/>
    </source>
</evidence>
<dbReference type="AlphaFoldDB" id="A0A835YYU3"/>
<protein>
    <submittedName>
        <fullName evidence="2">Uncharacterized protein</fullName>
    </submittedName>
</protein>
<feature type="compositionally biased region" description="Acidic residues" evidence="1">
    <location>
        <begin position="39"/>
        <end position="50"/>
    </location>
</feature>
<gene>
    <name evidence="2" type="ORF">JKP88DRAFT_280647</name>
</gene>
<feature type="compositionally biased region" description="Low complexity" evidence="1">
    <location>
        <begin position="1"/>
        <end position="19"/>
    </location>
</feature>
<keyword evidence="3" id="KW-1185">Reference proteome</keyword>
<evidence type="ECO:0000256" key="1">
    <source>
        <dbReference type="SAM" id="MobiDB-lite"/>
    </source>
</evidence>
<organism evidence="2 3">
    <name type="scientific">Tribonema minus</name>
    <dbReference type="NCBI Taxonomy" id="303371"/>
    <lineage>
        <taxon>Eukaryota</taxon>
        <taxon>Sar</taxon>
        <taxon>Stramenopiles</taxon>
        <taxon>Ochrophyta</taxon>
        <taxon>PX clade</taxon>
        <taxon>Xanthophyceae</taxon>
        <taxon>Tribonematales</taxon>
        <taxon>Tribonemataceae</taxon>
        <taxon>Tribonema</taxon>
    </lineage>
</organism>
<reference evidence="2" key="1">
    <citation type="submission" date="2021-02" db="EMBL/GenBank/DDBJ databases">
        <title>First Annotated Genome of the Yellow-green Alga Tribonema minus.</title>
        <authorList>
            <person name="Mahan K.M."/>
        </authorList>
    </citation>
    <scope>NUCLEOTIDE SEQUENCE</scope>
    <source>
        <strain evidence="2">UTEX B ZZ1240</strain>
    </source>
</reference>
<comment type="caution">
    <text evidence="2">The sequence shown here is derived from an EMBL/GenBank/DDBJ whole genome shotgun (WGS) entry which is preliminary data.</text>
</comment>
<sequence>MASASGRSQAAAAASRSGQEVLEGKLERSEKENTVCNGDETDEDSAEDDASSDLVLAAGLDDVMMDLNAYIRQCYDDHMEWVTIHGEPFGLDKNGNLAVPEGPMIFTDGSSVQIDLAAVASKIRHENLRQLLLQGMLMRALAASPIYPWERFHRKKWEWLPPFPQAQARNYLRSKEYLEACRFSHAWFYEKTSPVLDLEPDPMAALTAAQLAQLGKHYDRYFSSGCGADLLAVWHLRGSKYEVVWSDMHS</sequence>
<dbReference type="Proteomes" id="UP000664859">
    <property type="component" value="Unassembled WGS sequence"/>
</dbReference>
<proteinExistence type="predicted"/>
<feature type="compositionally biased region" description="Basic and acidic residues" evidence="1">
    <location>
        <begin position="22"/>
        <end position="33"/>
    </location>
</feature>